<feature type="transmembrane region" description="Helical" evidence="1">
    <location>
        <begin position="32"/>
        <end position="55"/>
    </location>
</feature>
<dbReference type="EMBL" id="CP047898">
    <property type="protein sequence ID" value="QHK19616.1"/>
    <property type="molecule type" value="Genomic_DNA"/>
</dbReference>
<feature type="transmembrane region" description="Helical" evidence="1">
    <location>
        <begin position="120"/>
        <end position="144"/>
    </location>
</feature>
<evidence type="ECO:0008006" key="4">
    <source>
        <dbReference type="Google" id="ProtNLM"/>
    </source>
</evidence>
<proteinExistence type="predicted"/>
<protein>
    <recommendedName>
        <fullName evidence="4">YfhO family protein</fullName>
    </recommendedName>
</protein>
<reference evidence="2 3" key="1">
    <citation type="submission" date="2020-01" db="EMBL/GenBank/DDBJ databases">
        <title>Pseudarthrobacter psychrotolerans sp. nov., isolated from antarctic soil.</title>
        <authorList>
            <person name="Shin Y."/>
            <person name="Park W."/>
        </authorList>
    </citation>
    <scope>NUCLEOTIDE SEQUENCE [LARGE SCALE GENOMIC DNA]</scope>
    <source>
        <strain evidence="2 3">YJ56</strain>
    </source>
</reference>
<dbReference type="KEGG" id="psey:GU243_07560"/>
<dbReference type="Proteomes" id="UP000464186">
    <property type="component" value="Chromosome"/>
</dbReference>
<feature type="transmembrane region" description="Helical" evidence="1">
    <location>
        <begin position="251"/>
        <end position="268"/>
    </location>
</feature>
<feature type="transmembrane region" description="Helical" evidence="1">
    <location>
        <begin position="363"/>
        <end position="384"/>
    </location>
</feature>
<keyword evidence="1" id="KW-1133">Transmembrane helix</keyword>
<evidence type="ECO:0000256" key="1">
    <source>
        <dbReference type="SAM" id="Phobius"/>
    </source>
</evidence>
<keyword evidence="1" id="KW-0472">Membrane</keyword>
<feature type="transmembrane region" description="Helical" evidence="1">
    <location>
        <begin position="67"/>
        <end position="100"/>
    </location>
</feature>
<feature type="transmembrane region" description="Helical" evidence="1">
    <location>
        <begin position="156"/>
        <end position="174"/>
    </location>
</feature>
<feature type="transmembrane region" description="Helical" evidence="1">
    <location>
        <begin position="620"/>
        <end position="640"/>
    </location>
</feature>
<sequence>MGAGNYAAEGQWGIWNPFILLIGWLASRSANIVVFSTILKITLLCILAAGTFLLARSYKARPEWAAIAGVAVTLTGFTVYMDAASWVTGLMVFSLLPLTWCGLRRMAFQNGNPFFALVPAYLLITIGYVHGTLMLVMVVLGLLLEAWLQGSRRSALRLLSAGLVCGLIAMAVYLPGVLTAPVTARTGGISNSGFLTTDLTGLFTAWVPGSLPQVTGWWGGFATVPLLYVAWFLPVVSIVDYSKVKAASRELSALWFVGLLSLALTLAPSDLGPLRFPVRIMPYVSLAVLLTLSVMVSRFRVHVLSRGRRVVTAGIVMSGLYLAWSQYPSFRVAALFGLLAVGGIAGLLAILYARQRPRFKGPVVLAGGVLLVSMMITAGQHMAFKASPLPDYRMPDTPESYARQLPGAQGGTFIVGDPTKLGPEIWNETLASNAWYLNSAEVQNLYSPIMFARYAEDLCISSHGWTCGAAAVKLFETDATTGKVLADLLSIDTVQLLRDPAAPSNESIDRAPPGGWHENSRSADSVVWVRDQPLLNTGQLVWTSEGTALSLVSESNQEIVISVDQMGEAPAKAVLSRLAWPGYNADGATLTAPLRGYLLEVDIPADSVGKTVTVRFEPPGWPVVVSSILLAVGVSLAWSIAELVSYRRRKCNTLTVHTADRST</sequence>
<organism evidence="2 3">
    <name type="scientific">Pseudarthrobacter psychrotolerans</name>
    <dbReference type="NCBI Taxonomy" id="2697569"/>
    <lineage>
        <taxon>Bacteria</taxon>
        <taxon>Bacillati</taxon>
        <taxon>Actinomycetota</taxon>
        <taxon>Actinomycetes</taxon>
        <taxon>Micrococcales</taxon>
        <taxon>Micrococcaceae</taxon>
        <taxon>Pseudarthrobacter</taxon>
    </lineage>
</organism>
<accession>A0A6P1NH33</accession>
<evidence type="ECO:0000313" key="2">
    <source>
        <dbReference type="EMBL" id="QHK19616.1"/>
    </source>
</evidence>
<keyword evidence="1" id="KW-0812">Transmembrane</keyword>
<feature type="transmembrane region" description="Helical" evidence="1">
    <location>
        <begin position="280"/>
        <end position="298"/>
    </location>
</feature>
<keyword evidence="3" id="KW-1185">Reference proteome</keyword>
<gene>
    <name evidence="2" type="ORF">GU243_07560</name>
</gene>
<feature type="transmembrane region" description="Helical" evidence="1">
    <location>
        <begin position="333"/>
        <end position="351"/>
    </location>
</feature>
<name>A0A6P1NH33_9MICC</name>
<feature type="transmembrane region" description="Helical" evidence="1">
    <location>
        <begin position="217"/>
        <end position="239"/>
    </location>
</feature>
<evidence type="ECO:0000313" key="3">
    <source>
        <dbReference type="Proteomes" id="UP000464186"/>
    </source>
</evidence>
<dbReference type="AlphaFoldDB" id="A0A6P1NH33"/>
<feature type="transmembrane region" description="Helical" evidence="1">
    <location>
        <begin position="310"/>
        <end position="327"/>
    </location>
</feature>